<gene>
    <name evidence="1" type="ORF">RMSM_00639</name>
</gene>
<evidence type="ECO:0000313" key="1">
    <source>
        <dbReference type="EMBL" id="EMI22434.1"/>
    </source>
</evidence>
<keyword evidence="2" id="KW-1185">Reference proteome</keyword>
<proteinExistence type="predicted"/>
<dbReference type="AlphaFoldDB" id="M5S8D9"/>
<sequence length="109" mass="12776">MEYLKNSRLLNVLLGICGPIKQMTRFAKHRPSDSFVAIRPRPRSHSLHVPFTVGLEHQTMLFRSDFVPLWEMIHRGDMRPLYLVHLALCTWFDPDGEYDADQDPPIRTM</sequence>
<organism evidence="1 2">
    <name type="scientific">Rhodopirellula maiorica SM1</name>
    <dbReference type="NCBI Taxonomy" id="1265738"/>
    <lineage>
        <taxon>Bacteria</taxon>
        <taxon>Pseudomonadati</taxon>
        <taxon>Planctomycetota</taxon>
        <taxon>Planctomycetia</taxon>
        <taxon>Pirellulales</taxon>
        <taxon>Pirellulaceae</taxon>
        <taxon>Novipirellula</taxon>
    </lineage>
</organism>
<dbReference type="EMBL" id="ANOG01000102">
    <property type="protein sequence ID" value="EMI22434.1"/>
    <property type="molecule type" value="Genomic_DNA"/>
</dbReference>
<dbReference type="PATRIC" id="fig|1265738.3.peg.638"/>
<evidence type="ECO:0000313" key="2">
    <source>
        <dbReference type="Proteomes" id="UP000011991"/>
    </source>
</evidence>
<protein>
    <submittedName>
        <fullName evidence="1">Uncharacterized protein</fullName>
    </submittedName>
</protein>
<reference evidence="1 2" key="1">
    <citation type="journal article" date="2013" name="Mar. Genomics">
        <title>Expression of sulfatases in Rhodopirellula baltica and the diversity of sulfatases in the genus Rhodopirellula.</title>
        <authorList>
            <person name="Wegner C.E."/>
            <person name="Richter-Heitmann T."/>
            <person name="Klindworth A."/>
            <person name="Klockow C."/>
            <person name="Richter M."/>
            <person name="Achstetter T."/>
            <person name="Glockner F.O."/>
            <person name="Harder J."/>
        </authorList>
    </citation>
    <scope>NUCLEOTIDE SEQUENCE [LARGE SCALE GENOMIC DNA]</scope>
    <source>
        <strain evidence="1 2">SM1</strain>
    </source>
</reference>
<dbReference type="Proteomes" id="UP000011991">
    <property type="component" value="Unassembled WGS sequence"/>
</dbReference>
<comment type="caution">
    <text evidence="1">The sequence shown here is derived from an EMBL/GenBank/DDBJ whole genome shotgun (WGS) entry which is preliminary data.</text>
</comment>
<name>M5S8D9_9BACT</name>
<accession>M5S8D9</accession>